<protein>
    <submittedName>
        <fullName evidence="2">PASTA domain-containing protein</fullName>
    </submittedName>
</protein>
<feature type="chain" id="PRO_5041251006" evidence="1">
    <location>
        <begin position="35"/>
        <end position="116"/>
    </location>
</feature>
<proteinExistence type="predicted"/>
<name>A0AA46SAZ9_9NOCA</name>
<evidence type="ECO:0000313" key="3">
    <source>
        <dbReference type="Proteomes" id="UP001163947"/>
    </source>
</evidence>
<feature type="signal peptide" evidence="1">
    <location>
        <begin position="1"/>
        <end position="34"/>
    </location>
</feature>
<dbReference type="EMBL" id="CP106982">
    <property type="protein sequence ID" value="UYF95840.1"/>
    <property type="molecule type" value="Genomic_DNA"/>
</dbReference>
<dbReference type="AlphaFoldDB" id="A0AA46SAZ9"/>
<evidence type="ECO:0000313" key="2">
    <source>
        <dbReference type="EMBL" id="UYF95840.1"/>
    </source>
</evidence>
<sequence length="116" mass="12084">MLRTSVTAAVCAAAASVLLGAGTAVLLGAGTAAAAQPAPNVVGMSEHSARAALEAQGVPYVVVNRAGTASGDCHVTEQRDRGYRTEIDMRYNHDKDEFERVETQVWRGVGLAVVCI</sequence>
<gene>
    <name evidence="2" type="ORF">OCS65_08815</name>
</gene>
<dbReference type="Proteomes" id="UP001163947">
    <property type="component" value="Chromosome"/>
</dbReference>
<evidence type="ECO:0000256" key="1">
    <source>
        <dbReference type="SAM" id="SignalP"/>
    </source>
</evidence>
<organism evidence="2 3">
    <name type="scientific">Rhodococcus aetherivorans</name>
    <dbReference type="NCBI Taxonomy" id="191292"/>
    <lineage>
        <taxon>Bacteria</taxon>
        <taxon>Bacillati</taxon>
        <taxon>Actinomycetota</taxon>
        <taxon>Actinomycetes</taxon>
        <taxon>Mycobacteriales</taxon>
        <taxon>Nocardiaceae</taxon>
        <taxon>Rhodococcus</taxon>
    </lineage>
</organism>
<accession>A0AA46SAZ9</accession>
<keyword evidence="1" id="KW-0732">Signal</keyword>
<reference evidence="2" key="1">
    <citation type="submission" date="2022-09" db="EMBL/GenBank/DDBJ databases">
        <title>The genome sequence of Rhodococcus aetherivorans N1.</title>
        <authorList>
            <person name="Jiang W."/>
        </authorList>
    </citation>
    <scope>NUCLEOTIDE SEQUENCE</scope>
    <source>
        <strain evidence="2">N1</strain>
    </source>
</reference>